<reference evidence="2 3" key="1">
    <citation type="journal article" date="2016" name="Environ. Microbiol.">
        <title>Genomic resolution of a cold subsurface aquifer community provides metabolic insights for novel microbes adapted to high CO concentrations.</title>
        <authorList>
            <person name="Probst A.J."/>
            <person name="Castelle C.J."/>
            <person name="Singh A."/>
            <person name="Brown C.T."/>
            <person name="Anantharaman K."/>
            <person name="Sharon I."/>
            <person name="Hug L.A."/>
            <person name="Burstein D."/>
            <person name="Emerson J.B."/>
            <person name="Thomas B.C."/>
            <person name="Banfield J.F."/>
        </authorList>
    </citation>
    <scope>NUCLEOTIDE SEQUENCE [LARGE SCALE GENOMIC DNA]</scope>
    <source>
        <strain evidence="2">CG1_02_47_685</strain>
    </source>
</reference>
<dbReference type="Pfam" id="PF18895">
    <property type="entry name" value="T4SS_pilin"/>
    <property type="match status" value="1"/>
</dbReference>
<evidence type="ECO:0000313" key="2">
    <source>
        <dbReference type="EMBL" id="OIO32097.1"/>
    </source>
</evidence>
<comment type="caution">
    <text evidence="2">The sequence shown here is derived from an EMBL/GenBank/DDBJ whole genome shotgun (WGS) entry which is preliminary data.</text>
</comment>
<name>A0A1J4V9Z0_9BACT</name>
<organism evidence="2 3">
    <name type="scientific">Candidatus Nomurabacteria bacterium CG1_02_47_685</name>
    <dbReference type="NCBI Taxonomy" id="1805282"/>
    <lineage>
        <taxon>Bacteria</taxon>
        <taxon>Candidatus Nomuraibacteriota</taxon>
    </lineage>
</organism>
<dbReference type="InterPro" id="IPR043993">
    <property type="entry name" value="T4SS_pilin"/>
</dbReference>
<dbReference type="STRING" id="1805282.AUJ44_03255"/>
<feature type="transmembrane region" description="Helical" evidence="1">
    <location>
        <begin position="54"/>
        <end position="79"/>
    </location>
</feature>
<dbReference type="Proteomes" id="UP000183206">
    <property type="component" value="Unassembled WGS sequence"/>
</dbReference>
<feature type="transmembrane region" description="Helical" evidence="1">
    <location>
        <begin position="100"/>
        <end position="118"/>
    </location>
</feature>
<proteinExistence type="predicted"/>
<dbReference type="AlphaFoldDB" id="A0A1J4V9Z0"/>
<feature type="transmembrane region" description="Helical" evidence="1">
    <location>
        <begin position="12"/>
        <end position="34"/>
    </location>
</feature>
<protein>
    <submittedName>
        <fullName evidence="2">Uncharacterized protein</fullName>
    </submittedName>
</protein>
<evidence type="ECO:0000256" key="1">
    <source>
        <dbReference type="SAM" id="Phobius"/>
    </source>
</evidence>
<keyword evidence="1" id="KW-0472">Membrane</keyword>
<keyword evidence="1" id="KW-1133">Transmembrane helix</keyword>
<evidence type="ECO:0000313" key="3">
    <source>
        <dbReference type="Proteomes" id="UP000183206"/>
    </source>
</evidence>
<dbReference type="EMBL" id="MNVO01000048">
    <property type="protein sequence ID" value="OIO32097.1"/>
    <property type="molecule type" value="Genomic_DNA"/>
</dbReference>
<sequence>MRAQQLYKKITGSGAVIAYFAYTASAMAAGPIKYVPLAPLPGIPAGAATNLNDYLNALFAFGIGMAGILAVLMIVIAGIEYMGGAASPSTRQDAKERISNALLGLLIAAVAYIILFSINPKLLG</sequence>
<keyword evidence="1" id="KW-0812">Transmembrane</keyword>
<gene>
    <name evidence="2" type="ORF">AUJ44_03255</name>
</gene>
<accession>A0A1J4V9Z0</accession>